<dbReference type="GO" id="GO:0000287">
    <property type="term" value="F:magnesium ion binding"/>
    <property type="evidence" value="ECO:0007669"/>
    <property type="project" value="UniProtKB-ARBA"/>
</dbReference>
<name>A0A021VKR5_9CELL</name>
<evidence type="ECO:0000313" key="2">
    <source>
        <dbReference type="EMBL" id="EYR61809.1"/>
    </source>
</evidence>
<dbReference type="EMBL" id="AXCW01000506">
    <property type="protein sequence ID" value="EYR61809.1"/>
    <property type="molecule type" value="Genomic_DNA"/>
</dbReference>
<dbReference type="AlphaFoldDB" id="A0A021VKR5"/>
<dbReference type="GO" id="GO:0030976">
    <property type="term" value="F:thiamine pyrophosphate binding"/>
    <property type="evidence" value="ECO:0007669"/>
    <property type="project" value="InterPro"/>
</dbReference>
<dbReference type="InterPro" id="IPR029061">
    <property type="entry name" value="THDP-binding"/>
</dbReference>
<accession>A0A021VKR5</accession>
<feature type="non-terminal residue" evidence="2">
    <location>
        <position position="329"/>
    </location>
</feature>
<dbReference type="Proteomes" id="UP000019753">
    <property type="component" value="Unassembled WGS sequence"/>
</dbReference>
<dbReference type="RefSeq" id="WP_245612670.1">
    <property type="nucleotide sequence ID" value="NZ_AXCW01000506.1"/>
</dbReference>
<dbReference type="Gene3D" id="3.40.50.1220">
    <property type="entry name" value="TPP-binding domain"/>
    <property type="match status" value="1"/>
</dbReference>
<dbReference type="SUPFAM" id="SSF52518">
    <property type="entry name" value="Thiamin diphosphate-binding fold (THDP-binding)"/>
    <property type="match status" value="1"/>
</dbReference>
<feature type="domain" description="Thiamine pyrophosphate enzyme N-terminal TPP-binding" evidence="1">
    <location>
        <begin position="11"/>
        <end position="91"/>
    </location>
</feature>
<comment type="caution">
    <text evidence="2">The sequence shown here is derived from an EMBL/GenBank/DDBJ whole genome shotgun (WGS) entry which is preliminary data.</text>
</comment>
<feature type="non-terminal residue" evidence="2">
    <location>
        <position position="1"/>
    </location>
</feature>
<reference evidence="2 3" key="1">
    <citation type="submission" date="2014-01" db="EMBL/GenBank/DDBJ databases">
        <title>Actinotalea ferrariae CF5-4.</title>
        <authorList>
            <person name="Chen F."/>
            <person name="Li Y."/>
            <person name="Wang G."/>
        </authorList>
    </citation>
    <scope>NUCLEOTIDE SEQUENCE [LARGE SCALE GENOMIC DNA]</scope>
    <source>
        <strain evidence="2 3">CF5-4</strain>
    </source>
</reference>
<dbReference type="PANTHER" id="PTHR42916">
    <property type="entry name" value="2-SUCCINYL-5-ENOLPYRUVYL-6-HYDROXY-3-CYCLOHEXENE-1-CARBOXYLATE SYNTHASE"/>
    <property type="match status" value="1"/>
</dbReference>
<sequence>DAGRDPAAPPLELHVRIDERDAGFLALGMARGAALGGDARPVAVVTTSGTAVANLHPAVLEAHHAGVPLLLLTADRPHELRGTGANQTTEQVGLLEPVRLTVDVPAPTGRPGEDRDLRHLAARVVATALGRRTDDPGPVHVNLAYREPLVPAGEPWPRPARDGLTEVLRRGATAGGPPSVDAPAVAPLVASGAPARGVHDGVPTVVVAGDGAGPVARRVAEANGWPLLAEPSSGARGGPNAVPGYRLLLAEEGLGGAVRRVVVLGRPTLSRPVQALLGRADVESLVVAPTGADWVDAPRAATQVATEVPPALLAGTGSAGRAEEAWLAR</sequence>
<dbReference type="PANTHER" id="PTHR42916:SF1">
    <property type="entry name" value="PROTEIN PHYLLO, CHLOROPLASTIC"/>
    <property type="match status" value="1"/>
</dbReference>
<organism evidence="2 3">
    <name type="scientific">Actinotalea ferrariae CF5-4</name>
    <dbReference type="NCBI Taxonomy" id="948458"/>
    <lineage>
        <taxon>Bacteria</taxon>
        <taxon>Bacillati</taxon>
        <taxon>Actinomycetota</taxon>
        <taxon>Actinomycetes</taxon>
        <taxon>Micrococcales</taxon>
        <taxon>Cellulomonadaceae</taxon>
        <taxon>Actinotalea</taxon>
    </lineage>
</organism>
<dbReference type="Gene3D" id="3.40.50.970">
    <property type="match status" value="1"/>
</dbReference>
<evidence type="ECO:0000313" key="3">
    <source>
        <dbReference type="Proteomes" id="UP000019753"/>
    </source>
</evidence>
<keyword evidence="3" id="KW-1185">Reference proteome</keyword>
<dbReference type="Pfam" id="PF02776">
    <property type="entry name" value="TPP_enzyme_N"/>
    <property type="match status" value="1"/>
</dbReference>
<dbReference type="InterPro" id="IPR012001">
    <property type="entry name" value="Thiamin_PyroP_enz_TPP-bd_dom"/>
</dbReference>
<protein>
    <submittedName>
        <fullName evidence="2">2-succinyl-5-enolpyruvyl-6-hydroxy-3-cyclohexene-1-carboxylate synthase</fullName>
    </submittedName>
</protein>
<evidence type="ECO:0000259" key="1">
    <source>
        <dbReference type="Pfam" id="PF02776"/>
    </source>
</evidence>
<gene>
    <name evidence="2" type="ORF">N866_16055</name>
</gene>
<proteinExistence type="predicted"/>